<gene>
    <name evidence="1" type="ORF">C2S53_018932</name>
</gene>
<comment type="caution">
    <text evidence="1">The sequence shown here is derived from an EMBL/GenBank/DDBJ whole genome shotgun (WGS) entry which is preliminary data.</text>
</comment>
<dbReference type="Proteomes" id="UP001190926">
    <property type="component" value="Unassembled WGS sequence"/>
</dbReference>
<organism evidence="1 2">
    <name type="scientific">Perilla frutescens var. hirtella</name>
    <name type="common">Perilla citriodora</name>
    <name type="synonym">Perilla setoyensis</name>
    <dbReference type="NCBI Taxonomy" id="608512"/>
    <lineage>
        <taxon>Eukaryota</taxon>
        <taxon>Viridiplantae</taxon>
        <taxon>Streptophyta</taxon>
        <taxon>Embryophyta</taxon>
        <taxon>Tracheophyta</taxon>
        <taxon>Spermatophyta</taxon>
        <taxon>Magnoliopsida</taxon>
        <taxon>eudicotyledons</taxon>
        <taxon>Gunneridae</taxon>
        <taxon>Pentapetalae</taxon>
        <taxon>asterids</taxon>
        <taxon>lamiids</taxon>
        <taxon>Lamiales</taxon>
        <taxon>Lamiaceae</taxon>
        <taxon>Nepetoideae</taxon>
        <taxon>Elsholtzieae</taxon>
        <taxon>Perilla</taxon>
    </lineage>
</organism>
<evidence type="ECO:0000313" key="2">
    <source>
        <dbReference type="Proteomes" id="UP001190926"/>
    </source>
</evidence>
<name>A0AAD4P339_PERFH</name>
<evidence type="ECO:0000313" key="1">
    <source>
        <dbReference type="EMBL" id="KAH6824307.1"/>
    </source>
</evidence>
<keyword evidence="2" id="KW-1185">Reference proteome</keyword>
<sequence>MGCSPEPITLQIAPSTSYSLSVRKCHSFPFSELPYSHFDEQLEDTPQSRLSTTASIDSLEFVASSRGEPIIVVEYMEKILMNLILGFNINHDAFEVGRLGKKRKHKVRLLQFVA</sequence>
<proteinExistence type="predicted"/>
<accession>A0AAD4P339</accession>
<dbReference type="AlphaFoldDB" id="A0AAD4P339"/>
<protein>
    <submittedName>
        <fullName evidence="1">Uncharacterized protein</fullName>
    </submittedName>
</protein>
<dbReference type="EMBL" id="SDAM02000368">
    <property type="protein sequence ID" value="KAH6824307.1"/>
    <property type="molecule type" value="Genomic_DNA"/>
</dbReference>
<reference evidence="1 2" key="1">
    <citation type="journal article" date="2021" name="Nat. Commun.">
        <title>Incipient diploidization of the medicinal plant Perilla within 10,000 years.</title>
        <authorList>
            <person name="Zhang Y."/>
            <person name="Shen Q."/>
            <person name="Leng L."/>
            <person name="Zhang D."/>
            <person name="Chen S."/>
            <person name="Shi Y."/>
            <person name="Ning Z."/>
            <person name="Chen S."/>
        </authorList>
    </citation>
    <scope>NUCLEOTIDE SEQUENCE [LARGE SCALE GENOMIC DNA]</scope>
    <source>
        <strain evidence="2">cv. PC099</strain>
    </source>
</reference>